<dbReference type="Proteomes" id="UP000813463">
    <property type="component" value="Chromosome 2"/>
</dbReference>
<accession>A0ABM3R7R1</accession>
<evidence type="ECO:0000259" key="1">
    <source>
        <dbReference type="Pfam" id="PF13456"/>
    </source>
</evidence>
<dbReference type="InterPro" id="IPR036397">
    <property type="entry name" value="RNaseH_sf"/>
</dbReference>
<dbReference type="RefSeq" id="XP_056691662.1">
    <property type="nucleotide sequence ID" value="XM_056835684.1"/>
</dbReference>
<organism evidence="2 3">
    <name type="scientific">Spinacia oleracea</name>
    <name type="common">Spinach</name>
    <dbReference type="NCBI Taxonomy" id="3562"/>
    <lineage>
        <taxon>Eukaryota</taxon>
        <taxon>Viridiplantae</taxon>
        <taxon>Streptophyta</taxon>
        <taxon>Embryophyta</taxon>
        <taxon>Tracheophyta</taxon>
        <taxon>Spermatophyta</taxon>
        <taxon>Magnoliopsida</taxon>
        <taxon>eudicotyledons</taxon>
        <taxon>Gunneridae</taxon>
        <taxon>Pentapetalae</taxon>
        <taxon>Caryophyllales</taxon>
        <taxon>Chenopodiaceae</taxon>
        <taxon>Chenopodioideae</taxon>
        <taxon>Anserineae</taxon>
        <taxon>Spinacia</taxon>
    </lineage>
</organism>
<keyword evidence="2" id="KW-1185">Reference proteome</keyword>
<dbReference type="Pfam" id="PF13456">
    <property type="entry name" value="RVT_3"/>
    <property type="match status" value="1"/>
</dbReference>
<gene>
    <name evidence="3" type="primary">LOC130467236</name>
</gene>
<dbReference type="InterPro" id="IPR002156">
    <property type="entry name" value="RNaseH_domain"/>
</dbReference>
<feature type="domain" description="RNase H type-1" evidence="1">
    <location>
        <begin position="43"/>
        <end position="154"/>
    </location>
</feature>
<sequence>MPTSCCPRCNLASESITFEECRCFFKGANAYKEWDLMLQMDSHQLKAAASIIIRDTKGDMVLAKAFNLGDTWVSMAEALALHKGVQEAIRLGLQNLQIEGDNLLVINALKGIWNVPWKLQNIFQDIKTLLHSLHNVHIQHVFRDANRGADWIANVGHLII</sequence>
<dbReference type="InterPro" id="IPR012337">
    <property type="entry name" value="RNaseH-like_sf"/>
</dbReference>
<name>A0ABM3R7R1_SPIOL</name>
<dbReference type="InterPro" id="IPR053151">
    <property type="entry name" value="RNase_H-like"/>
</dbReference>
<evidence type="ECO:0000313" key="2">
    <source>
        <dbReference type="Proteomes" id="UP000813463"/>
    </source>
</evidence>
<dbReference type="SUPFAM" id="SSF53098">
    <property type="entry name" value="Ribonuclease H-like"/>
    <property type="match status" value="1"/>
</dbReference>
<reference evidence="2" key="1">
    <citation type="journal article" date="2021" name="Nat. Commun.">
        <title>Genomic analyses provide insights into spinach domestication and the genetic basis of agronomic traits.</title>
        <authorList>
            <person name="Cai X."/>
            <person name="Sun X."/>
            <person name="Xu C."/>
            <person name="Sun H."/>
            <person name="Wang X."/>
            <person name="Ge C."/>
            <person name="Zhang Z."/>
            <person name="Wang Q."/>
            <person name="Fei Z."/>
            <person name="Jiao C."/>
            <person name="Wang Q."/>
        </authorList>
    </citation>
    <scope>NUCLEOTIDE SEQUENCE [LARGE SCALE GENOMIC DNA]</scope>
    <source>
        <strain evidence="2">cv. Varoflay</strain>
    </source>
</reference>
<reference evidence="3" key="2">
    <citation type="submission" date="2025-08" db="UniProtKB">
        <authorList>
            <consortium name="RefSeq"/>
        </authorList>
    </citation>
    <scope>IDENTIFICATION</scope>
    <source>
        <tissue evidence="3">Leaf</tissue>
    </source>
</reference>
<proteinExistence type="predicted"/>
<dbReference type="CDD" id="cd06222">
    <property type="entry name" value="RNase_H_like"/>
    <property type="match status" value="1"/>
</dbReference>
<dbReference type="Gene3D" id="3.30.420.10">
    <property type="entry name" value="Ribonuclease H-like superfamily/Ribonuclease H"/>
    <property type="match status" value="1"/>
</dbReference>
<dbReference type="InterPro" id="IPR044730">
    <property type="entry name" value="RNase_H-like_dom_plant"/>
</dbReference>
<protein>
    <recommendedName>
        <fullName evidence="1">RNase H type-1 domain-containing protein</fullName>
    </recommendedName>
</protein>
<dbReference type="PANTHER" id="PTHR47723:SF23">
    <property type="entry name" value="REVERSE TRANSCRIPTASE-LIKE PROTEIN"/>
    <property type="match status" value="1"/>
</dbReference>
<dbReference type="GeneID" id="130467236"/>
<dbReference type="PANTHER" id="PTHR47723">
    <property type="entry name" value="OS05G0353850 PROTEIN"/>
    <property type="match status" value="1"/>
</dbReference>
<evidence type="ECO:0000313" key="3">
    <source>
        <dbReference type="RefSeq" id="XP_056691662.1"/>
    </source>
</evidence>